<evidence type="ECO:0000313" key="3">
    <source>
        <dbReference type="Proteomes" id="UP000448235"/>
    </source>
</evidence>
<dbReference type="InterPro" id="IPR004045">
    <property type="entry name" value="Glutathione_S-Trfase_N"/>
</dbReference>
<protein>
    <submittedName>
        <fullName evidence="2">HTH domain-containing protein</fullName>
    </submittedName>
</protein>
<evidence type="ECO:0000259" key="1">
    <source>
        <dbReference type="PROSITE" id="PS50404"/>
    </source>
</evidence>
<dbReference type="InterPro" id="IPR036388">
    <property type="entry name" value="WH-like_DNA-bd_sf"/>
</dbReference>
<dbReference type="EMBL" id="WUTS01000001">
    <property type="protein sequence ID" value="NAW11458.1"/>
    <property type="molecule type" value="Genomic_DNA"/>
</dbReference>
<reference evidence="2 3" key="1">
    <citation type="submission" date="2019-12" db="EMBL/GenBank/DDBJ databases">
        <title>Draft genome sequencing of Halomonas icarensis D1-1.</title>
        <authorList>
            <person name="Pandiyan K."/>
            <person name="Kushwaha P."/>
            <person name="Gowdham M."/>
            <person name="Chakdar H."/>
            <person name="Singh A."/>
            <person name="Kumar M."/>
            <person name="Saxena A.K."/>
        </authorList>
    </citation>
    <scope>NUCLEOTIDE SEQUENCE [LARGE SCALE GENOMIC DNA]</scope>
    <source>
        <strain evidence="2 3">D1-1</strain>
    </source>
</reference>
<dbReference type="CDD" id="cd03046">
    <property type="entry name" value="GST_N_GTT1_like"/>
    <property type="match status" value="1"/>
</dbReference>
<dbReference type="RefSeq" id="WP_132041470.1">
    <property type="nucleotide sequence ID" value="NZ_JARWMY010000002.1"/>
</dbReference>
<dbReference type="InterPro" id="IPR036249">
    <property type="entry name" value="Thioredoxin-like_sf"/>
</dbReference>
<dbReference type="InterPro" id="IPR036282">
    <property type="entry name" value="Glutathione-S-Trfase_C_sf"/>
</dbReference>
<dbReference type="Gene3D" id="1.20.1050.10">
    <property type="match status" value="1"/>
</dbReference>
<dbReference type="SUPFAM" id="SSF46785">
    <property type="entry name" value="Winged helix' DNA-binding domain"/>
    <property type="match status" value="1"/>
</dbReference>
<dbReference type="Gene3D" id="3.40.30.10">
    <property type="entry name" value="Glutaredoxin"/>
    <property type="match status" value="1"/>
</dbReference>
<dbReference type="AlphaFoldDB" id="A0A7X4VXV3"/>
<dbReference type="InterPro" id="IPR040079">
    <property type="entry name" value="Glutathione_S-Trfase"/>
</dbReference>
<dbReference type="SUPFAM" id="SSF52833">
    <property type="entry name" value="Thioredoxin-like"/>
    <property type="match status" value="1"/>
</dbReference>
<dbReference type="Gene3D" id="1.10.10.10">
    <property type="entry name" value="Winged helix-like DNA-binding domain superfamily/Winged helix DNA-binding domain"/>
    <property type="match status" value="1"/>
</dbReference>
<sequence>MTRSTRLQTLIRLLRHRQEPMPGPALAEALGVSLRTLYQEIAVLRAVGIEVVNEPGRGYLLPPEVVLPPPALQEPQVVGQGGGASSQPTVDALVFYTNPLSRGGIVHWMLEELGINYRTVTLEYGSAMKSPEYLAINPLGKVPAIRHGDTVVTEAAAICAYLADAFPEAGLAPPLAARGDYYRWLFLAAGPLESAIALNDLGVTPTPEQAMRLGSGDYWALVETLAGAVADKPFIAGDAFSAADVYVGSHIGWGMHFGTLPRRPEFEAYWDGLRERPAQRRCEAFIERVLAGGT</sequence>
<dbReference type="SUPFAM" id="SSF47616">
    <property type="entry name" value="GST C-terminal domain-like"/>
    <property type="match status" value="1"/>
</dbReference>
<feature type="domain" description="GST N-terminal" evidence="1">
    <location>
        <begin position="90"/>
        <end position="170"/>
    </location>
</feature>
<dbReference type="Proteomes" id="UP000448235">
    <property type="component" value="Unassembled WGS sequence"/>
</dbReference>
<dbReference type="SFLD" id="SFLDS00019">
    <property type="entry name" value="Glutathione_Transferase_(cytos"/>
    <property type="match status" value="1"/>
</dbReference>
<dbReference type="SFLD" id="SFLDG01150">
    <property type="entry name" value="Main.1:_Beta-like"/>
    <property type="match status" value="1"/>
</dbReference>
<organism evidence="2 3">
    <name type="scientific">Halomonas icarae</name>
    <dbReference type="NCBI Taxonomy" id="2691040"/>
    <lineage>
        <taxon>Bacteria</taxon>
        <taxon>Pseudomonadati</taxon>
        <taxon>Pseudomonadota</taxon>
        <taxon>Gammaproteobacteria</taxon>
        <taxon>Oceanospirillales</taxon>
        <taxon>Halomonadaceae</taxon>
        <taxon>Halomonas</taxon>
    </lineage>
</organism>
<dbReference type="Pfam" id="PF13409">
    <property type="entry name" value="GST_N_2"/>
    <property type="match status" value="1"/>
</dbReference>
<dbReference type="InterPro" id="IPR036390">
    <property type="entry name" value="WH_DNA-bd_sf"/>
</dbReference>
<dbReference type="SFLD" id="SFLDG00358">
    <property type="entry name" value="Main_(cytGST)"/>
    <property type="match status" value="1"/>
</dbReference>
<dbReference type="Pfam" id="PF08279">
    <property type="entry name" value="HTH_11"/>
    <property type="match status" value="1"/>
</dbReference>
<name>A0A7X4VXV3_9GAMM</name>
<keyword evidence="3" id="KW-1185">Reference proteome</keyword>
<accession>A0A7X4VXV3</accession>
<dbReference type="PANTHER" id="PTHR44051:SF21">
    <property type="entry name" value="GLUTATHIONE S-TRANSFERASE FAMILY PROTEIN"/>
    <property type="match status" value="1"/>
</dbReference>
<evidence type="ECO:0000313" key="2">
    <source>
        <dbReference type="EMBL" id="NAW11458.1"/>
    </source>
</evidence>
<comment type="caution">
    <text evidence="2">The sequence shown here is derived from an EMBL/GenBank/DDBJ whole genome shotgun (WGS) entry which is preliminary data.</text>
</comment>
<proteinExistence type="predicted"/>
<dbReference type="CDD" id="cd03207">
    <property type="entry name" value="GST_C_8"/>
    <property type="match status" value="1"/>
</dbReference>
<gene>
    <name evidence="2" type="ORF">GRB80_01215</name>
</gene>
<dbReference type="PROSITE" id="PS50404">
    <property type="entry name" value="GST_NTER"/>
    <property type="match status" value="1"/>
</dbReference>
<dbReference type="PANTHER" id="PTHR44051">
    <property type="entry name" value="GLUTATHIONE S-TRANSFERASE-RELATED"/>
    <property type="match status" value="1"/>
</dbReference>
<dbReference type="InterPro" id="IPR013196">
    <property type="entry name" value="HTH_11"/>
</dbReference>